<feature type="compositionally biased region" description="Basic and acidic residues" evidence="1">
    <location>
        <begin position="123"/>
        <end position="134"/>
    </location>
</feature>
<gene>
    <name evidence="3" type="ORF">RIF29_12623</name>
</gene>
<dbReference type="SMART" id="SM00751">
    <property type="entry name" value="BSD"/>
    <property type="match status" value="1"/>
</dbReference>
<dbReference type="Proteomes" id="UP001372338">
    <property type="component" value="Unassembled WGS sequence"/>
</dbReference>
<protein>
    <recommendedName>
        <fullName evidence="2">BSD domain-containing protein</fullName>
    </recommendedName>
</protein>
<dbReference type="Pfam" id="PF03909">
    <property type="entry name" value="BSD"/>
    <property type="match status" value="1"/>
</dbReference>
<dbReference type="EMBL" id="JAYWIO010000002">
    <property type="protein sequence ID" value="KAK7283233.1"/>
    <property type="molecule type" value="Genomic_DNA"/>
</dbReference>
<feature type="domain" description="BSD" evidence="2">
    <location>
        <begin position="216"/>
        <end position="268"/>
    </location>
</feature>
<feature type="compositionally biased region" description="Polar residues" evidence="1">
    <location>
        <begin position="435"/>
        <end position="444"/>
    </location>
</feature>
<feature type="compositionally biased region" description="Basic and acidic residues" evidence="1">
    <location>
        <begin position="65"/>
        <end position="78"/>
    </location>
</feature>
<organism evidence="3 4">
    <name type="scientific">Crotalaria pallida</name>
    <name type="common">Smooth rattlebox</name>
    <name type="synonym">Crotalaria striata</name>
    <dbReference type="NCBI Taxonomy" id="3830"/>
    <lineage>
        <taxon>Eukaryota</taxon>
        <taxon>Viridiplantae</taxon>
        <taxon>Streptophyta</taxon>
        <taxon>Embryophyta</taxon>
        <taxon>Tracheophyta</taxon>
        <taxon>Spermatophyta</taxon>
        <taxon>Magnoliopsida</taxon>
        <taxon>eudicotyledons</taxon>
        <taxon>Gunneridae</taxon>
        <taxon>Pentapetalae</taxon>
        <taxon>rosids</taxon>
        <taxon>fabids</taxon>
        <taxon>Fabales</taxon>
        <taxon>Fabaceae</taxon>
        <taxon>Papilionoideae</taxon>
        <taxon>50 kb inversion clade</taxon>
        <taxon>genistoids sensu lato</taxon>
        <taxon>core genistoids</taxon>
        <taxon>Crotalarieae</taxon>
        <taxon>Crotalaria</taxon>
    </lineage>
</organism>
<feature type="region of interest" description="Disordered" evidence="1">
    <location>
        <begin position="423"/>
        <end position="444"/>
    </location>
</feature>
<dbReference type="PANTHER" id="PTHR31923">
    <property type="entry name" value="BSD DOMAIN-CONTAINING PROTEIN"/>
    <property type="match status" value="1"/>
</dbReference>
<evidence type="ECO:0000259" key="2">
    <source>
        <dbReference type="PROSITE" id="PS50858"/>
    </source>
</evidence>
<reference evidence="3 4" key="1">
    <citation type="submission" date="2024-01" db="EMBL/GenBank/DDBJ databases">
        <title>The genomes of 5 underutilized Papilionoideae crops provide insights into root nodulation and disease resistanc.</title>
        <authorList>
            <person name="Yuan L."/>
        </authorList>
    </citation>
    <scope>NUCLEOTIDE SEQUENCE [LARGE SCALE GENOMIC DNA]</scope>
    <source>
        <strain evidence="3">ZHUSHIDOU_FW_LH</strain>
        <tissue evidence="3">Leaf</tissue>
    </source>
</reference>
<dbReference type="InterPro" id="IPR035925">
    <property type="entry name" value="BSD_dom_sf"/>
</dbReference>
<evidence type="ECO:0000256" key="1">
    <source>
        <dbReference type="SAM" id="MobiDB-lite"/>
    </source>
</evidence>
<name>A0AAN9P149_CROPI</name>
<evidence type="ECO:0000313" key="3">
    <source>
        <dbReference type="EMBL" id="KAK7283233.1"/>
    </source>
</evidence>
<dbReference type="PANTHER" id="PTHR31923:SF27">
    <property type="entry name" value="BSD DOMAIN-CONTAINING PROTEIN"/>
    <property type="match status" value="1"/>
</dbReference>
<proteinExistence type="predicted"/>
<dbReference type="PROSITE" id="PS50858">
    <property type="entry name" value="BSD"/>
    <property type="match status" value="1"/>
</dbReference>
<dbReference type="Gene3D" id="1.10.3970.10">
    <property type="entry name" value="BSD domain"/>
    <property type="match status" value="1"/>
</dbReference>
<evidence type="ECO:0000313" key="4">
    <source>
        <dbReference type="Proteomes" id="UP001372338"/>
    </source>
</evidence>
<feature type="compositionally biased region" description="Low complexity" evidence="1">
    <location>
        <begin position="51"/>
        <end position="60"/>
    </location>
</feature>
<feature type="region of interest" description="Disordered" evidence="1">
    <location>
        <begin position="1"/>
        <end position="134"/>
    </location>
</feature>
<feature type="compositionally biased region" description="Basic and acidic residues" evidence="1">
    <location>
        <begin position="24"/>
        <end position="36"/>
    </location>
</feature>
<dbReference type="SUPFAM" id="SSF140383">
    <property type="entry name" value="BSD domain-like"/>
    <property type="match status" value="1"/>
</dbReference>
<dbReference type="AlphaFoldDB" id="A0AAN9P149"/>
<sequence length="444" mass="50529">MSWLARSLANSLRLDEVDDENDVVSEREQEQEEPKSPTRNYRQQQRHDQPHQPLSSSSSYSEEEVQGRGVKEDLDEIKQTLTRQLWGMASFLAPAPPPSSNSHPSDPAQGPGPGPFISNSIHPEPDSAHNEQGQHEVDDVAISSNQIQPYSFVEDDDPEPVGLDLEGNREPVEEEEEEWAVENAVGVTDEVLTFAMNIAMHPETWLDFPIDEEDDTDDFDMSDAQQEHAMAIERLAPRLAALRIELCPCHMSEGYFWKVYFVLLHSRLHKQDAEILSTPQVMAARAMWMQELHKQMKPEVESFRINSAYSRGISHHDDFAPLSDDAYSDDMLHRTYGYETRIADYETEKHVVESSETHFIDKSVIEENPIIKTGNKDLKCGRSSQIIIEDYDDDDEWPEEDYDLGEYSGTIRPLVNEEDISFSDLEDDDYGIKPVSSNTGSKVV</sequence>
<comment type="caution">
    <text evidence="3">The sequence shown here is derived from an EMBL/GenBank/DDBJ whole genome shotgun (WGS) entry which is preliminary data.</text>
</comment>
<dbReference type="InterPro" id="IPR005607">
    <property type="entry name" value="BSD_dom"/>
</dbReference>
<accession>A0AAN9P149</accession>
<keyword evidence="4" id="KW-1185">Reference proteome</keyword>